<reference evidence="3" key="2">
    <citation type="submission" date="2015-01" db="EMBL/GenBank/DDBJ databases">
        <title>Evolutionary Origins and Diversification of the Mycorrhizal Mutualists.</title>
        <authorList>
            <consortium name="DOE Joint Genome Institute"/>
            <consortium name="Mycorrhizal Genomics Consortium"/>
            <person name="Kohler A."/>
            <person name="Kuo A."/>
            <person name="Nagy L.G."/>
            <person name="Floudas D."/>
            <person name="Copeland A."/>
            <person name="Barry K.W."/>
            <person name="Cichocki N."/>
            <person name="Veneault-Fourrey C."/>
            <person name="LaButti K."/>
            <person name="Lindquist E.A."/>
            <person name="Lipzen A."/>
            <person name="Lundell T."/>
            <person name="Morin E."/>
            <person name="Murat C."/>
            <person name="Riley R."/>
            <person name="Ohm R."/>
            <person name="Sun H."/>
            <person name="Tunlid A."/>
            <person name="Henrissat B."/>
            <person name="Grigoriev I.V."/>
            <person name="Hibbett D.S."/>
            <person name="Martin F."/>
        </authorList>
    </citation>
    <scope>NUCLEOTIDE SEQUENCE [LARGE SCALE GENOMIC DNA]</scope>
    <source>
        <strain evidence="3">ATCC 200175</strain>
    </source>
</reference>
<evidence type="ECO:0000256" key="1">
    <source>
        <dbReference type="SAM" id="MobiDB-lite"/>
    </source>
</evidence>
<dbReference type="AlphaFoldDB" id="A0A0C9TKL4"/>
<reference evidence="2 3" key="1">
    <citation type="submission" date="2014-06" db="EMBL/GenBank/DDBJ databases">
        <authorList>
            <consortium name="DOE Joint Genome Institute"/>
            <person name="Kuo A."/>
            <person name="Kohler A."/>
            <person name="Nagy L.G."/>
            <person name="Floudas D."/>
            <person name="Copeland A."/>
            <person name="Barry K.W."/>
            <person name="Cichocki N."/>
            <person name="Veneault-Fourrey C."/>
            <person name="LaButti K."/>
            <person name="Lindquist E.A."/>
            <person name="Lipzen A."/>
            <person name="Lundell T."/>
            <person name="Morin E."/>
            <person name="Murat C."/>
            <person name="Sun H."/>
            <person name="Tunlid A."/>
            <person name="Henrissat B."/>
            <person name="Grigoriev I.V."/>
            <person name="Hibbett D.S."/>
            <person name="Martin F."/>
            <person name="Nordberg H.P."/>
            <person name="Cantor M.N."/>
            <person name="Hua S.X."/>
        </authorList>
    </citation>
    <scope>NUCLEOTIDE SEQUENCE [LARGE SCALE GENOMIC DNA]</scope>
    <source>
        <strain evidence="2 3">ATCC 200175</strain>
    </source>
</reference>
<dbReference type="HOGENOM" id="CLU_102303_0_0_1"/>
<proteinExistence type="predicted"/>
<accession>A0A0C9TKL4</accession>
<protein>
    <submittedName>
        <fullName evidence="2">Uncharacterized protein</fullName>
    </submittedName>
</protein>
<keyword evidence="3" id="KW-1185">Reference proteome</keyword>
<dbReference type="OrthoDB" id="2505473at2759"/>
<gene>
    <name evidence="2" type="ORF">PAXINDRAFT_172963</name>
</gene>
<feature type="compositionally biased region" description="Basic and acidic residues" evidence="1">
    <location>
        <begin position="160"/>
        <end position="169"/>
    </location>
</feature>
<sequence>MDSEEAEEMRLKYARRQLGSNADRYAEEEPQLDSDGEEIKEPEIDLSAFLEKQRLSDSGPVLSLTLETRDDDDEIDHSLAHITSRQQLPSQSKKGRVQTIEWDETLEQMSREKAAAEANRDLKERFRAKANTLRSTPMAPKERKKENNIVEAPPLPTEAPIKKDPRTEMQDFLDDLLG</sequence>
<feature type="compositionally biased region" description="Acidic residues" evidence="1">
    <location>
        <begin position="26"/>
        <end position="36"/>
    </location>
</feature>
<evidence type="ECO:0000313" key="2">
    <source>
        <dbReference type="EMBL" id="KIJ08362.1"/>
    </source>
</evidence>
<feature type="region of interest" description="Disordered" evidence="1">
    <location>
        <begin position="111"/>
        <end position="178"/>
    </location>
</feature>
<dbReference type="EMBL" id="KN819640">
    <property type="protein sequence ID" value="KIJ08362.1"/>
    <property type="molecule type" value="Genomic_DNA"/>
</dbReference>
<name>A0A0C9TKL4_PAXIN</name>
<organism evidence="2 3">
    <name type="scientific">Paxillus involutus ATCC 200175</name>
    <dbReference type="NCBI Taxonomy" id="664439"/>
    <lineage>
        <taxon>Eukaryota</taxon>
        <taxon>Fungi</taxon>
        <taxon>Dikarya</taxon>
        <taxon>Basidiomycota</taxon>
        <taxon>Agaricomycotina</taxon>
        <taxon>Agaricomycetes</taxon>
        <taxon>Agaricomycetidae</taxon>
        <taxon>Boletales</taxon>
        <taxon>Paxilineae</taxon>
        <taxon>Paxillaceae</taxon>
        <taxon>Paxillus</taxon>
    </lineage>
</organism>
<feature type="compositionally biased region" description="Basic and acidic residues" evidence="1">
    <location>
        <begin position="111"/>
        <end position="127"/>
    </location>
</feature>
<feature type="region of interest" description="Disordered" evidence="1">
    <location>
        <begin position="1"/>
        <end position="40"/>
    </location>
</feature>
<evidence type="ECO:0000313" key="3">
    <source>
        <dbReference type="Proteomes" id="UP000053647"/>
    </source>
</evidence>
<dbReference type="Proteomes" id="UP000053647">
    <property type="component" value="Unassembled WGS sequence"/>
</dbReference>